<dbReference type="GO" id="GO:0035361">
    <property type="term" value="C:Cul8-RING ubiquitin ligase complex"/>
    <property type="evidence" value="ECO:0007669"/>
    <property type="project" value="TreeGrafter"/>
</dbReference>
<keyword evidence="9" id="KW-1185">Reference proteome</keyword>
<evidence type="ECO:0000256" key="2">
    <source>
        <dbReference type="ARBA" id="ARBA00022679"/>
    </source>
</evidence>
<comment type="similarity">
    <text evidence="1">Belongs to the hexokinase family.</text>
</comment>
<feature type="domain" description="BRCT" evidence="7">
    <location>
        <begin position="524"/>
        <end position="614"/>
    </location>
</feature>
<dbReference type="CDD" id="cd18438">
    <property type="entry name" value="BRCT_BRC1_like_rpt4"/>
    <property type="match status" value="1"/>
</dbReference>
<dbReference type="GO" id="GO:0001678">
    <property type="term" value="P:intracellular glucose homeostasis"/>
    <property type="evidence" value="ECO:0007669"/>
    <property type="project" value="InterPro"/>
</dbReference>
<dbReference type="InterPro" id="IPR022672">
    <property type="entry name" value="Hexokinase_N"/>
</dbReference>
<dbReference type="PROSITE" id="PS51748">
    <property type="entry name" value="HEXOKINASE_2"/>
    <property type="match status" value="1"/>
</dbReference>
<dbReference type="FunFam" id="3.40.50.10190:FF:000048">
    <property type="entry name" value="DNA repair protein Rtt107"/>
    <property type="match status" value="1"/>
</dbReference>
<dbReference type="PANTHER" id="PTHR47667">
    <property type="entry name" value="REGULATOR OF TY1 TRANSPOSITION PROTEIN 107"/>
    <property type="match status" value="1"/>
</dbReference>
<keyword evidence="2" id="KW-0808">Transferase</keyword>
<dbReference type="GO" id="GO:0005524">
    <property type="term" value="F:ATP binding"/>
    <property type="evidence" value="ECO:0007669"/>
    <property type="project" value="UniProtKB-KW"/>
</dbReference>
<dbReference type="Gene3D" id="3.40.50.10190">
    <property type="entry name" value="BRCT domain"/>
    <property type="match status" value="5"/>
</dbReference>
<dbReference type="SMART" id="SM00292">
    <property type="entry name" value="BRCT"/>
    <property type="match status" value="5"/>
</dbReference>
<dbReference type="GO" id="GO:0005634">
    <property type="term" value="C:nucleus"/>
    <property type="evidence" value="ECO:0007669"/>
    <property type="project" value="TreeGrafter"/>
</dbReference>
<evidence type="ECO:0000256" key="4">
    <source>
        <dbReference type="ARBA" id="ARBA00022777"/>
    </source>
</evidence>
<gene>
    <name evidence="8" type="ORF">KAF25_008312</name>
</gene>
<dbReference type="InterPro" id="IPR001312">
    <property type="entry name" value="Hexokinase"/>
</dbReference>
<dbReference type="Proteomes" id="UP000782241">
    <property type="component" value="Unassembled WGS sequence"/>
</dbReference>
<sequence length="1365" mass="151087">MTRMSTFQKKLLAAIVKSLLRGKSLVQSLLAYWGSSMKHEVNSKTRAGNTSRKSIQDFLKEAEALFLDPISQDELRQLSRNLRKQLLERLETDMECMLPSYSHQLPKGTEVGRFVALDVGGSTLRVALVELCGRMSNIGEESRIVSMRNFYITPKIKALEGMAFFDWMAERILETLSAELDQHDGSDGPLPMSMAWSFPIEQTSLAGGKLQGMGKGFSACNGLLGQDLGEIVRTACLNRGLSVELRAIVNDSSACLLSESYNHPTTRFGLILGTGVNLAAYLPVSAIGRVKFGERPPQWFEKATHVIINSEISMMGRDILPLTRWDRQLLANHSRPEFQPLEHMVSGMYLGEICRLALVEAIESTGVFGGVVPTSLQKPYSFSTETLSIIERDTTSDLKEARKQFSARHPAKHSPTAADLSFLKQLASYISRRSSALVATGVHAFWNLRIDSQNKYVSTLSPGSPERDSAEADRDLAETTVAYNGGVIESYPGYLDSCQAYLDDLVVADKKEKVGNQTIKLVSAKESSLMGAAVALASLEEVLSTILEEHGATICEPRRDGSLPIEKVTHIVSNTIDFPQFTESQAIMIPVVTTQWVLTSMARRKQAQIRPFSPDPRMIFSEVVVTCADLPETDKESIAGATMALGGQESKDVNRTTTHICALSMEHPKVTVALNKGWKGKVVLPHWFDDCFKLGKRIDERPYLLPNPEILKKAPEDELKIPANKNLAGATSPVPTTLPLPPDGDVVRPPVTVFQDHSVMLCKDLSITDRLTKVVQEIIINGGGKMVESVEDCDMFICQYRDGPEYIQASQVCKQVGNLAWLYWLIVHNEWASPLRRLLHYPVPKTPIEGFEGLRITVSNYGGEARTYLENLIKASGAEFTKTMKSENTHLITARDTSEKCKAAPEWGIAVLNHLWIEESYAKCKMQPVNTKKYNHFPPRTNLGEIIGQTFLEESRLRESYYPGGEQKLSPQAKRKRKVLEIAEENAYPRGPAEGVVVGKVVSEDTEMSDSHDGEKKKPTKKAAKTAGAVATPIRSRHAGKENDTPSVVSTGGRSAKAKAQALLHDMSGDIALYEKEKKRHAKGGTAIWGGKRAADQVEKSSTKGKPSATPEEAEEDDTTAKRPTKKTKPTLPDVEMRIILTGFTRWVGDKNKEDQDRRKLRDLGIQIVQENQPCDYLAAPAVVRTVKFLSALARGPTIISSTFIDQTLETGSVPDVEDFILKDEEAETRYNVDLNTSVARAKANKCKLLVGVPIYCTEKIRNGSDSYKAIAEANGAIFKLYRARSGTTIRPTTAEEEGNAPPEPVYLLSSAGAEEKPLWNRFREMARKGNMEPRVVAPDWLLDVAMAQQVRFDEKFLVEKYYSG</sequence>
<dbReference type="GO" id="GO:0004396">
    <property type="term" value="F:hexokinase activity"/>
    <property type="evidence" value="ECO:0007669"/>
    <property type="project" value="InterPro"/>
</dbReference>
<keyword evidence="4" id="KW-0418">Kinase</keyword>
<evidence type="ECO:0000259" key="7">
    <source>
        <dbReference type="PROSITE" id="PS50172"/>
    </source>
</evidence>
<dbReference type="Pfam" id="PF12738">
    <property type="entry name" value="PTCB-BRCT"/>
    <property type="match status" value="1"/>
</dbReference>
<dbReference type="CDD" id="cd18437">
    <property type="entry name" value="BRCT_BRC1_like_rpt3"/>
    <property type="match status" value="1"/>
</dbReference>
<dbReference type="CDD" id="cd18439">
    <property type="entry name" value="BRCT_BRC1_like_rpt6"/>
    <property type="match status" value="1"/>
</dbReference>
<proteinExistence type="inferred from homology"/>
<dbReference type="PRINTS" id="PR00475">
    <property type="entry name" value="HEXOKINASE"/>
</dbReference>
<dbReference type="CDD" id="cd17743">
    <property type="entry name" value="BRCT_BRC1_like_rpt5"/>
    <property type="match status" value="1"/>
</dbReference>
<dbReference type="SUPFAM" id="SSF52113">
    <property type="entry name" value="BRCT domain"/>
    <property type="match status" value="5"/>
</dbReference>
<dbReference type="InterPro" id="IPR001357">
    <property type="entry name" value="BRCT_dom"/>
</dbReference>
<dbReference type="EMBL" id="JAGPUO010000002">
    <property type="protein sequence ID" value="KAG5664578.1"/>
    <property type="molecule type" value="Genomic_DNA"/>
</dbReference>
<dbReference type="CDD" id="cd18436">
    <property type="entry name" value="BRCT_BRC1_like_rpt2"/>
    <property type="match status" value="1"/>
</dbReference>
<dbReference type="Pfam" id="PF03727">
    <property type="entry name" value="Hexokinase_2"/>
    <property type="match status" value="1"/>
</dbReference>
<dbReference type="FunFam" id="3.40.367.20:FF:000011">
    <property type="entry name" value="Phosphotransferase"/>
    <property type="match status" value="1"/>
</dbReference>
<accession>A0A9P7HDU4</accession>
<dbReference type="Pfam" id="PF16770">
    <property type="entry name" value="RTT107_BRCT_5"/>
    <property type="match status" value="1"/>
</dbReference>
<evidence type="ECO:0000256" key="5">
    <source>
        <dbReference type="ARBA" id="ARBA00022840"/>
    </source>
</evidence>
<dbReference type="InterPro" id="IPR043129">
    <property type="entry name" value="ATPase_NBD"/>
</dbReference>
<evidence type="ECO:0000256" key="3">
    <source>
        <dbReference type="ARBA" id="ARBA00022741"/>
    </source>
</evidence>
<feature type="region of interest" description="Disordered" evidence="6">
    <location>
        <begin position="1005"/>
        <end position="1060"/>
    </location>
</feature>
<dbReference type="PROSITE" id="PS50172">
    <property type="entry name" value="BRCT"/>
    <property type="match status" value="3"/>
</dbReference>
<comment type="caution">
    <text evidence="8">The sequence shown here is derived from an EMBL/GenBank/DDBJ whole genome shotgun (WGS) entry which is preliminary data.</text>
</comment>
<dbReference type="InterPro" id="IPR022673">
    <property type="entry name" value="Hexokinase_C"/>
</dbReference>
<dbReference type="GO" id="GO:1990683">
    <property type="term" value="P:DNA double-strand break attachment to nuclear envelope"/>
    <property type="evidence" value="ECO:0007669"/>
    <property type="project" value="TreeGrafter"/>
</dbReference>
<dbReference type="Gene3D" id="3.40.367.20">
    <property type="match status" value="1"/>
</dbReference>
<evidence type="ECO:0000256" key="6">
    <source>
        <dbReference type="SAM" id="MobiDB-lite"/>
    </source>
</evidence>
<keyword evidence="3" id="KW-0547">Nucleotide-binding</keyword>
<dbReference type="Pfam" id="PF00349">
    <property type="entry name" value="Hexokinase_1"/>
    <property type="match status" value="1"/>
</dbReference>
<evidence type="ECO:0000313" key="9">
    <source>
        <dbReference type="Proteomes" id="UP000782241"/>
    </source>
</evidence>
<dbReference type="InterPro" id="IPR053036">
    <property type="entry name" value="CellCycle_DNARepair_Reg"/>
</dbReference>
<feature type="compositionally biased region" description="Basic and acidic residues" evidence="6">
    <location>
        <begin position="1093"/>
        <end position="1102"/>
    </location>
</feature>
<dbReference type="SUPFAM" id="SSF53067">
    <property type="entry name" value="Actin-like ATPase domain"/>
    <property type="match status" value="2"/>
</dbReference>
<evidence type="ECO:0000313" key="8">
    <source>
        <dbReference type="EMBL" id="KAG5664578.1"/>
    </source>
</evidence>
<dbReference type="GO" id="GO:0006302">
    <property type="term" value="P:double-strand break repair"/>
    <property type="evidence" value="ECO:0007669"/>
    <property type="project" value="TreeGrafter"/>
</dbReference>
<dbReference type="InterPro" id="IPR036420">
    <property type="entry name" value="BRCT_dom_sf"/>
</dbReference>
<keyword evidence="5" id="KW-0067">ATP-binding</keyword>
<dbReference type="PANTHER" id="PTHR47667:SF1">
    <property type="entry name" value="REGULATOR OF TY1 TRANSPOSITION PROTEIN 107"/>
    <property type="match status" value="1"/>
</dbReference>
<organism evidence="8 9">
    <name type="scientific">Fusarium avenaceum</name>
    <dbReference type="NCBI Taxonomy" id="40199"/>
    <lineage>
        <taxon>Eukaryota</taxon>
        <taxon>Fungi</taxon>
        <taxon>Dikarya</taxon>
        <taxon>Ascomycota</taxon>
        <taxon>Pezizomycotina</taxon>
        <taxon>Sordariomycetes</taxon>
        <taxon>Hypocreomycetidae</taxon>
        <taxon>Hypocreales</taxon>
        <taxon>Nectriaceae</taxon>
        <taxon>Fusarium</taxon>
        <taxon>Fusarium tricinctum species complex</taxon>
    </lineage>
</organism>
<dbReference type="Gene3D" id="3.30.420.40">
    <property type="match status" value="1"/>
</dbReference>
<feature type="domain" description="BRCT" evidence="7">
    <location>
        <begin position="846"/>
        <end position="934"/>
    </location>
</feature>
<feature type="region of interest" description="Disordered" evidence="6">
    <location>
        <begin position="1082"/>
        <end position="1133"/>
    </location>
</feature>
<name>A0A9P7HDU4_9HYPO</name>
<reference evidence="8" key="1">
    <citation type="submission" date="2021-04" db="EMBL/GenBank/DDBJ databases">
        <title>Draft genome of Fusarium avenaceum strain F156N33, isolated from an atmospheric sample in Virginia.</title>
        <authorList>
            <person name="Yang S."/>
            <person name="Vinatzer B.A."/>
            <person name="Coleman J."/>
        </authorList>
    </citation>
    <scope>NUCLEOTIDE SEQUENCE</scope>
    <source>
        <strain evidence="8">F156N33</strain>
    </source>
</reference>
<evidence type="ECO:0000256" key="1">
    <source>
        <dbReference type="ARBA" id="ARBA00009225"/>
    </source>
</evidence>
<dbReference type="GO" id="GO:0005536">
    <property type="term" value="F:D-glucose binding"/>
    <property type="evidence" value="ECO:0007669"/>
    <property type="project" value="InterPro"/>
</dbReference>
<feature type="domain" description="BRCT" evidence="7">
    <location>
        <begin position="615"/>
        <end position="705"/>
    </location>
</feature>
<protein>
    <recommendedName>
        <fullName evidence="7">BRCT domain-containing protein</fullName>
    </recommendedName>
</protein>